<comment type="similarity">
    <text evidence="1 3">Belongs to the UDP-glycosyltransferase family.</text>
</comment>
<dbReference type="CDD" id="cd03784">
    <property type="entry name" value="GT1_Gtf-like"/>
    <property type="match status" value="1"/>
</dbReference>
<dbReference type="Gene3D" id="3.40.50.2000">
    <property type="entry name" value="Glycogen Phosphorylase B"/>
    <property type="match status" value="2"/>
</dbReference>
<dbReference type="AlphaFoldDB" id="A7M6U9"/>
<dbReference type="OrthoDB" id="5835829at2759"/>
<organism evidence="5">
    <name type="scientific">Ipomoea nil</name>
    <name type="common">Japanese morning glory</name>
    <name type="synonym">Pharbitis nil</name>
    <dbReference type="NCBI Taxonomy" id="35883"/>
    <lineage>
        <taxon>Eukaryota</taxon>
        <taxon>Viridiplantae</taxon>
        <taxon>Streptophyta</taxon>
        <taxon>Embryophyta</taxon>
        <taxon>Tracheophyta</taxon>
        <taxon>Spermatophyta</taxon>
        <taxon>Magnoliopsida</taxon>
        <taxon>eudicotyledons</taxon>
        <taxon>Gunneridae</taxon>
        <taxon>Pentapetalae</taxon>
        <taxon>asterids</taxon>
        <taxon>lamiids</taxon>
        <taxon>Solanales</taxon>
        <taxon>Convolvulaceae</taxon>
        <taxon>Ipomoeeae</taxon>
        <taxon>Ipomoea</taxon>
    </lineage>
</organism>
<protein>
    <recommendedName>
        <fullName evidence="4">Glycosyltransferase</fullName>
        <ecNumber evidence="4">2.4.1.-</ecNumber>
    </recommendedName>
</protein>
<dbReference type="Pfam" id="PF00201">
    <property type="entry name" value="UDPGT"/>
    <property type="match status" value="1"/>
</dbReference>
<dbReference type="InterPro" id="IPR035595">
    <property type="entry name" value="UDP_glycos_trans_CS"/>
</dbReference>
<sequence length="468" mass="51933">MKEGVELFFFPALGMGHLLSAVEIAELLIHRDHHISITIFILKPPFDLKITSFIQSQTSQTRLKFVTLPIDEPIDSTNIPTPSMIPIDPFKPRVRECVQETIRTVRLGGFVIDMFSTAMIDVANEFGVPTYVFYTSGAAVLGFLLHMPSITVDEGMEDLRGYKRDLNIPAYVNPYPPNQFPSALLDQHGFAMFLAMSKLISSTKGVLVNSFLELESHAIKALSHYPNSPPVYPVGPILNLAGAGKDSQQILEWLDDQPEGSVVFLCFGSEGYFPEEQVKEIAIALERSGKRFLWTLRCMPEKGSLIPGEYSDPGEVLPNGFLERTQGVGKVIGWAPQVAILSHPGVGGFVSHCGWNSTLESIWFGKPMAAWPIAAEQQANAFQIVKEIGIGVDLKMDYKRDFKDATKFSEMVRAEEIERGIRSVMDPLNPIRLKAKEMSEKSRSAIVEGGSSYTNVGRFIQDVFSNIN</sequence>
<keyword evidence="3" id="KW-0328">Glycosyltransferase</keyword>
<reference evidence="5" key="1">
    <citation type="journal article" date="2007" name="Biochem. Biophys. Res. Commun.">
        <title>Identification and characterization of an Ipomoea nil glucosyltransferase which metabolizes some phytohormones.</title>
        <authorList>
            <person name="Suzuki H."/>
            <person name="Hayase H."/>
            <person name="Nakayama A."/>
            <person name="Yamaguchi I."/>
            <person name="Asami T."/>
            <person name="Nakajima M."/>
        </authorList>
    </citation>
    <scope>NUCLEOTIDE SEQUENCE</scope>
</reference>
<evidence type="ECO:0000256" key="1">
    <source>
        <dbReference type="ARBA" id="ARBA00009995"/>
    </source>
</evidence>
<dbReference type="PROSITE" id="PS00375">
    <property type="entry name" value="UDPGT"/>
    <property type="match status" value="1"/>
</dbReference>
<dbReference type="GO" id="GO:0035251">
    <property type="term" value="F:UDP-glucosyltransferase activity"/>
    <property type="evidence" value="ECO:0007669"/>
    <property type="project" value="InterPro"/>
</dbReference>
<accession>A7M6U9</accession>
<dbReference type="PANTHER" id="PTHR48048:SF45">
    <property type="entry name" value="GLYCOSYLTRANSFERASE"/>
    <property type="match status" value="1"/>
</dbReference>
<dbReference type="CAZy" id="GT1">
    <property type="family name" value="Glycosyltransferase Family 1"/>
</dbReference>
<evidence type="ECO:0000256" key="2">
    <source>
        <dbReference type="ARBA" id="ARBA00022679"/>
    </source>
</evidence>
<dbReference type="EMBL" id="AB304506">
    <property type="protein sequence ID" value="BAF75917.1"/>
    <property type="molecule type" value="mRNA"/>
</dbReference>
<dbReference type="InterPro" id="IPR002213">
    <property type="entry name" value="UDP_glucos_trans"/>
</dbReference>
<evidence type="ECO:0000256" key="4">
    <source>
        <dbReference type="RuleBase" id="RU362057"/>
    </source>
</evidence>
<evidence type="ECO:0000256" key="3">
    <source>
        <dbReference type="RuleBase" id="RU003718"/>
    </source>
</evidence>
<keyword evidence="2 3" id="KW-0808">Transferase</keyword>
<dbReference type="PANTHER" id="PTHR48048">
    <property type="entry name" value="GLYCOSYLTRANSFERASE"/>
    <property type="match status" value="1"/>
</dbReference>
<proteinExistence type="evidence at transcript level"/>
<dbReference type="GeneID" id="109183463"/>
<dbReference type="InterPro" id="IPR050481">
    <property type="entry name" value="UDP-glycosyltransf_plant"/>
</dbReference>
<evidence type="ECO:0000313" key="5">
    <source>
        <dbReference type="EMBL" id="BAF75917.1"/>
    </source>
</evidence>
<gene>
    <name evidence="5" type="primary">InGTase1</name>
</gene>
<dbReference type="EC" id="2.4.1.-" evidence="4"/>
<dbReference type="KEGG" id="ini:109183463"/>
<dbReference type="SUPFAM" id="SSF53756">
    <property type="entry name" value="UDP-Glycosyltransferase/glycogen phosphorylase"/>
    <property type="match status" value="1"/>
</dbReference>
<dbReference type="FunFam" id="3.40.50.2000:FF:000056">
    <property type="entry name" value="Glycosyltransferase"/>
    <property type="match status" value="1"/>
</dbReference>
<name>A7M6U9_IPONI</name>